<keyword evidence="5 8" id="KW-1133">Transmembrane helix</keyword>
<dbReference type="Pfam" id="PF00924">
    <property type="entry name" value="MS_channel_2nd"/>
    <property type="match status" value="1"/>
</dbReference>
<comment type="subcellular location">
    <subcellularLocation>
        <location evidence="1">Cell membrane</location>
        <topology evidence="1">Multi-pass membrane protein</topology>
    </subcellularLocation>
</comment>
<dbReference type="PANTHER" id="PTHR30460">
    <property type="entry name" value="MODERATE CONDUCTANCE MECHANOSENSITIVE CHANNEL YBIO"/>
    <property type="match status" value="1"/>
</dbReference>
<dbReference type="SUPFAM" id="SSF50182">
    <property type="entry name" value="Sm-like ribonucleoproteins"/>
    <property type="match status" value="1"/>
</dbReference>
<evidence type="ECO:0000256" key="5">
    <source>
        <dbReference type="ARBA" id="ARBA00022989"/>
    </source>
</evidence>
<name>A0ABU9YKD5_9PROT</name>
<dbReference type="Pfam" id="PF21088">
    <property type="entry name" value="MS_channel_1st"/>
    <property type="match status" value="1"/>
</dbReference>
<gene>
    <name evidence="13" type="ORF">WG926_12625</name>
</gene>
<evidence type="ECO:0000259" key="11">
    <source>
        <dbReference type="Pfam" id="PF21088"/>
    </source>
</evidence>
<keyword evidence="14" id="KW-1185">Reference proteome</keyword>
<evidence type="ECO:0000259" key="10">
    <source>
        <dbReference type="Pfam" id="PF21082"/>
    </source>
</evidence>
<feature type="transmembrane region" description="Helical" evidence="8">
    <location>
        <begin position="267"/>
        <end position="288"/>
    </location>
</feature>
<sequence>MTRLFKRRLPGNHTIHAGRAATNAGWGMGAGRHRGAPAPQVRPGRWLAAACLALTLCLLHGLMAPAPVRAQVLPGLPSASQSADGAADEGTAAGSDAEIEALIKLIEDPAGREKLVERLRAAEAPKPDQEALAAELVMPFLDGPATVIANRLDVLGRDLQRAAVSLSRAPDEVERIGRVLADPLKRNHWLDLALRLVAVVAAGFVAEAVVKALLRRPRARLMINPPAARWRRVMRGAGLLFLDLLGIMAFAGGAAAAVTLVRPTGEAATIAIAIVQANLAVRVVMALGRMLIRPQTRRLRPLPIGDETAAYCYIWLRRFARIIIYGWFLYDAAQALGMSAPVLKVALKLFGLFVASLAAVVILQNRHEVAAFIAGRGTPEPDGAAWPGATVAMADPGDGSAPLAAATDTTATDTAATGPATSDDARHRDDDVPTDLASAAADRAVEVTRRGMHTLRTRLADSWHVLALAYVAVAAVIWLLGVEGGFTFMARATFATVVIVLIDRLAVLAAERGLGRLFAVSDEFVERHPGIEARVNRYLAVTRAALVGFIHVFAVLALLEAWGLGGLAWLASDAGASVIGALVKIVVFVVGALVIWEMVDGAINRRLKEDGSRAPTTRARTLLPMLRNVVMIILSLVVILTVFSEIGIDIGPLLAGAGVVGLAIGFGAQTLVKDFITGAFILFEDTISVGDVVTVAGQTGVVERMTVRTIRLRDVEGVVRTVPFSAVDIVQNLTKDFSYALLDIGVAYRENVGDVAEMMREVGLKMAREPEFRDQILQPIEIFGLDRFGASEVVVRARIMVKPGQQWGIKRAFYARIKEAFDAAGVEIPFPHTTLYFGADKDGKAPPAPIRLMGDGRRRDDGRGPANDVPAGGDEAPTGDAATPARSGTAAELPGDEDVRRPPQLDDGTGDAGGGSSPVR</sequence>
<feature type="transmembrane region" description="Helical" evidence="8">
    <location>
        <begin position="309"/>
        <end position="330"/>
    </location>
</feature>
<dbReference type="SUPFAM" id="SSF82861">
    <property type="entry name" value="Mechanosensitive channel protein MscS (YggB), transmembrane region"/>
    <property type="match status" value="1"/>
</dbReference>
<feature type="transmembrane region" description="Helical" evidence="8">
    <location>
        <begin position="342"/>
        <end position="363"/>
    </location>
</feature>
<dbReference type="InterPro" id="IPR011066">
    <property type="entry name" value="MscS_channel_C_sf"/>
</dbReference>
<dbReference type="Gene3D" id="3.30.70.100">
    <property type="match status" value="1"/>
</dbReference>
<dbReference type="Pfam" id="PF25392">
    <property type="entry name" value="MS_channel_TM1"/>
    <property type="match status" value="1"/>
</dbReference>
<dbReference type="RefSeq" id="WP_345933884.1">
    <property type="nucleotide sequence ID" value="NZ_JBBKTV010000006.1"/>
</dbReference>
<feature type="transmembrane region" description="Helical" evidence="8">
    <location>
        <begin position="544"/>
        <end position="570"/>
    </location>
</feature>
<evidence type="ECO:0000256" key="4">
    <source>
        <dbReference type="ARBA" id="ARBA00022692"/>
    </source>
</evidence>
<dbReference type="InterPro" id="IPR011014">
    <property type="entry name" value="MscS_channel_TM-2"/>
</dbReference>
<evidence type="ECO:0000256" key="2">
    <source>
        <dbReference type="ARBA" id="ARBA00008017"/>
    </source>
</evidence>
<evidence type="ECO:0000259" key="9">
    <source>
        <dbReference type="Pfam" id="PF00924"/>
    </source>
</evidence>
<dbReference type="Proteomes" id="UP001413721">
    <property type="component" value="Unassembled WGS sequence"/>
</dbReference>
<evidence type="ECO:0000256" key="8">
    <source>
        <dbReference type="SAM" id="Phobius"/>
    </source>
</evidence>
<dbReference type="EMBL" id="JBBKTW010000004">
    <property type="protein sequence ID" value="MEN2989151.1"/>
    <property type="molecule type" value="Genomic_DNA"/>
</dbReference>
<feature type="domain" description="Mechanosensitive ion channel MscS" evidence="9">
    <location>
        <begin position="670"/>
        <end position="734"/>
    </location>
</feature>
<dbReference type="Gene3D" id="1.10.287.1260">
    <property type="match status" value="1"/>
</dbReference>
<evidence type="ECO:0000256" key="1">
    <source>
        <dbReference type="ARBA" id="ARBA00004651"/>
    </source>
</evidence>
<feature type="region of interest" description="Disordered" evidence="7">
    <location>
        <begin position="403"/>
        <end position="432"/>
    </location>
</feature>
<feature type="transmembrane region" description="Helical" evidence="8">
    <location>
        <begin position="625"/>
        <end position="644"/>
    </location>
</feature>
<comment type="caution">
    <text evidence="13">The sequence shown here is derived from an EMBL/GenBank/DDBJ whole genome shotgun (WGS) entry which is preliminary data.</text>
</comment>
<feature type="compositionally biased region" description="Low complexity" evidence="7">
    <location>
        <begin position="404"/>
        <end position="422"/>
    </location>
</feature>
<evidence type="ECO:0000256" key="6">
    <source>
        <dbReference type="ARBA" id="ARBA00023136"/>
    </source>
</evidence>
<keyword evidence="3" id="KW-1003">Cell membrane</keyword>
<evidence type="ECO:0000313" key="14">
    <source>
        <dbReference type="Proteomes" id="UP001413721"/>
    </source>
</evidence>
<keyword evidence="6 8" id="KW-0472">Membrane</keyword>
<feature type="compositionally biased region" description="Gly residues" evidence="7">
    <location>
        <begin position="910"/>
        <end position="920"/>
    </location>
</feature>
<organism evidence="13 14">
    <name type="scientific">Tistrella arctica</name>
    <dbReference type="NCBI Taxonomy" id="3133430"/>
    <lineage>
        <taxon>Bacteria</taxon>
        <taxon>Pseudomonadati</taxon>
        <taxon>Pseudomonadota</taxon>
        <taxon>Alphaproteobacteria</taxon>
        <taxon>Geminicoccales</taxon>
        <taxon>Geminicoccaceae</taxon>
        <taxon>Tistrella</taxon>
    </lineage>
</organism>
<dbReference type="SUPFAM" id="SSF82689">
    <property type="entry name" value="Mechanosensitive channel protein MscS (YggB), C-terminal domain"/>
    <property type="match status" value="1"/>
</dbReference>
<feature type="transmembrane region" description="Helical" evidence="8">
    <location>
        <begin position="486"/>
        <end position="507"/>
    </location>
</feature>
<dbReference type="InterPro" id="IPR049278">
    <property type="entry name" value="MS_channel_C"/>
</dbReference>
<dbReference type="InterPro" id="IPR006685">
    <property type="entry name" value="MscS_channel_2nd"/>
</dbReference>
<feature type="compositionally biased region" description="Basic and acidic residues" evidence="7">
    <location>
        <begin position="854"/>
        <end position="863"/>
    </location>
</feature>
<evidence type="ECO:0000256" key="7">
    <source>
        <dbReference type="SAM" id="MobiDB-lite"/>
    </source>
</evidence>
<feature type="region of interest" description="Disordered" evidence="7">
    <location>
        <begin position="9"/>
        <end position="40"/>
    </location>
</feature>
<keyword evidence="4 8" id="KW-0812">Transmembrane</keyword>
<dbReference type="Pfam" id="PF21082">
    <property type="entry name" value="MS_channel_3rd"/>
    <property type="match status" value="1"/>
</dbReference>
<dbReference type="InterPro" id="IPR010920">
    <property type="entry name" value="LSM_dom_sf"/>
</dbReference>
<dbReference type="InterPro" id="IPR049142">
    <property type="entry name" value="MS_channel_1st"/>
</dbReference>
<dbReference type="InterPro" id="IPR057485">
    <property type="entry name" value="YbiO-like_TM1"/>
</dbReference>
<evidence type="ECO:0000259" key="12">
    <source>
        <dbReference type="Pfam" id="PF25392"/>
    </source>
</evidence>
<feature type="domain" description="Moderate conductance mechanosensitive channel YbiO-like transmembrane helix 1" evidence="12">
    <location>
        <begin position="492"/>
        <end position="569"/>
    </location>
</feature>
<dbReference type="InterPro" id="IPR045276">
    <property type="entry name" value="YbiO_bact"/>
</dbReference>
<feature type="transmembrane region" description="Helical" evidence="8">
    <location>
        <begin position="576"/>
        <end position="596"/>
    </location>
</feature>
<dbReference type="InterPro" id="IPR023408">
    <property type="entry name" value="MscS_beta-dom_sf"/>
</dbReference>
<feature type="transmembrane region" description="Helical" evidence="8">
    <location>
        <begin position="459"/>
        <end position="480"/>
    </location>
</feature>
<dbReference type="Gene3D" id="2.30.30.60">
    <property type="match status" value="1"/>
</dbReference>
<evidence type="ECO:0000313" key="13">
    <source>
        <dbReference type="EMBL" id="MEN2989151.1"/>
    </source>
</evidence>
<evidence type="ECO:0000256" key="3">
    <source>
        <dbReference type="ARBA" id="ARBA00022475"/>
    </source>
</evidence>
<dbReference type="PANTHER" id="PTHR30460:SF0">
    <property type="entry name" value="MODERATE CONDUCTANCE MECHANOSENSITIVE CHANNEL YBIO"/>
    <property type="match status" value="1"/>
</dbReference>
<reference evidence="13 14" key="1">
    <citation type="submission" date="2024-03" db="EMBL/GenBank/DDBJ databases">
        <title>High-quality draft genome sequencing of Tistrella sp. BH-R2-4.</title>
        <authorList>
            <person name="Dong C."/>
        </authorList>
    </citation>
    <scope>NUCLEOTIDE SEQUENCE [LARGE SCALE GENOMIC DNA]</scope>
    <source>
        <strain evidence="13 14">BH-R2-4</strain>
    </source>
</reference>
<protein>
    <submittedName>
        <fullName evidence="13">Mechanosensitive ion channel domain-containing protein</fullName>
    </submittedName>
</protein>
<comment type="similarity">
    <text evidence="2">Belongs to the MscS (TC 1.A.23) family.</text>
</comment>
<feature type="transmembrane region" description="Helical" evidence="8">
    <location>
        <begin position="192"/>
        <end position="214"/>
    </location>
</feature>
<feature type="transmembrane region" description="Helical" evidence="8">
    <location>
        <begin position="650"/>
        <end position="672"/>
    </location>
</feature>
<accession>A0ABU9YKD5</accession>
<proteinExistence type="inferred from homology"/>
<feature type="region of interest" description="Disordered" evidence="7">
    <location>
        <begin position="846"/>
        <end position="920"/>
    </location>
</feature>
<feature type="domain" description="Mechanosensitive ion channel MscS C-terminal" evidence="10">
    <location>
        <begin position="742"/>
        <end position="828"/>
    </location>
</feature>
<feature type="domain" description="Mechanosensitive ion channel transmembrane helices 2/3" evidence="11">
    <location>
        <begin position="629"/>
        <end position="669"/>
    </location>
</feature>
<feature type="transmembrane region" description="Helical" evidence="8">
    <location>
        <begin position="239"/>
        <end position="261"/>
    </location>
</feature>